<dbReference type="EMBL" id="JBHSIV010000033">
    <property type="protein sequence ID" value="MFC5065251.1"/>
    <property type="molecule type" value="Genomic_DNA"/>
</dbReference>
<dbReference type="Gene3D" id="3.30.1360.40">
    <property type="match status" value="1"/>
</dbReference>
<gene>
    <name evidence="5" type="ORF">ACFPBZ_23755</name>
</gene>
<dbReference type="PANTHER" id="PTHR34698">
    <property type="entry name" value="5-OXOPROLINASE SUBUNIT B"/>
    <property type="match status" value="1"/>
</dbReference>
<reference evidence="6" key="1">
    <citation type="journal article" date="2019" name="Int. J. Syst. Evol. Microbiol.">
        <title>The Global Catalogue of Microorganisms (GCM) 10K type strain sequencing project: providing services to taxonomists for standard genome sequencing and annotation.</title>
        <authorList>
            <consortium name="The Broad Institute Genomics Platform"/>
            <consortium name="The Broad Institute Genome Sequencing Center for Infectious Disease"/>
            <person name="Wu L."/>
            <person name="Ma J."/>
        </authorList>
    </citation>
    <scope>NUCLEOTIDE SEQUENCE [LARGE SCALE GENOMIC DNA]</scope>
    <source>
        <strain evidence="6">CGMCC 4.7093</strain>
    </source>
</reference>
<organism evidence="5 6">
    <name type="scientific">Actinomycetospora atypica</name>
    <dbReference type="NCBI Taxonomy" id="1290095"/>
    <lineage>
        <taxon>Bacteria</taxon>
        <taxon>Bacillati</taxon>
        <taxon>Actinomycetota</taxon>
        <taxon>Actinomycetes</taxon>
        <taxon>Pseudonocardiales</taxon>
        <taxon>Pseudonocardiaceae</taxon>
        <taxon>Actinomycetospora</taxon>
    </lineage>
</organism>
<evidence type="ECO:0000256" key="3">
    <source>
        <dbReference type="ARBA" id="ARBA00022840"/>
    </source>
</evidence>
<evidence type="ECO:0000313" key="6">
    <source>
        <dbReference type="Proteomes" id="UP001595947"/>
    </source>
</evidence>
<dbReference type="InterPro" id="IPR010016">
    <property type="entry name" value="PxpB"/>
</dbReference>
<comment type="caution">
    <text evidence="5">The sequence shown here is derived from an EMBL/GenBank/DDBJ whole genome shotgun (WGS) entry which is preliminary data.</text>
</comment>
<dbReference type="RefSeq" id="WP_378038583.1">
    <property type="nucleotide sequence ID" value="NZ_JBHSIV010000033.1"/>
</dbReference>
<dbReference type="Proteomes" id="UP001595947">
    <property type="component" value="Unassembled WGS sequence"/>
</dbReference>
<dbReference type="SUPFAM" id="SSF160467">
    <property type="entry name" value="PH0987 N-terminal domain-like"/>
    <property type="match status" value="1"/>
</dbReference>
<evidence type="ECO:0000256" key="1">
    <source>
        <dbReference type="ARBA" id="ARBA00022741"/>
    </source>
</evidence>
<keyword evidence="6" id="KW-1185">Reference proteome</keyword>
<accession>A0ABV9YRI7</accession>
<dbReference type="Gene3D" id="2.40.100.10">
    <property type="entry name" value="Cyclophilin-like"/>
    <property type="match status" value="1"/>
</dbReference>
<name>A0ABV9YRI7_9PSEU</name>
<dbReference type="SUPFAM" id="SSF50891">
    <property type="entry name" value="Cyclophilin-like"/>
    <property type="match status" value="1"/>
</dbReference>
<evidence type="ECO:0000259" key="4">
    <source>
        <dbReference type="SMART" id="SM00796"/>
    </source>
</evidence>
<keyword evidence="3" id="KW-0067">ATP-binding</keyword>
<dbReference type="SMART" id="SM00796">
    <property type="entry name" value="AHS1"/>
    <property type="match status" value="1"/>
</dbReference>
<feature type="domain" description="Carboxyltransferase" evidence="4">
    <location>
        <begin position="12"/>
        <end position="239"/>
    </location>
</feature>
<sequence>MAADQTTGEAGIRYDHGGDEFVYAEVSTAMSLPAHFTALAITRRLAEEAIPGVEEICPSNASYMIRVDPDRLHPRDLVRELQRLESEVGDKASEDPDFTVDTRIVDVPIMLNDPWTHEVLMKFRDRHQDPTGTDLDYGARINGYDSTEAFIDALAGSPYLVTMMGFVPGLPWCFQLVPRERQVEVPKYVRPRTETPERAFGFGGAFAVIYPVKGAGGYQLFGSAPAPIFDAAQEQPDFAENDAVTFFRHGDVINFRRVDESGYDEVREQVADKQWRYRTAPVEFSPSRFLADPDGTNAAMLEALYR</sequence>
<dbReference type="InterPro" id="IPR003833">
    <property type="entry name" value="CT_C_D"/>
</dbReference>
<dbReference type="Pfam" id="PF02682">
    <property type="entry name" value="CT_C_D"/>
    <property type="match status" value="1"/>
</dbReference>
<dbReference type="InterPro" id="IPR029000">
    <property type="entry name" value="Cyclophilin-like_dom_sf"/>
</dbReference>
<keyword evidence="2 5" id="KW-0378">Hydrolase</keyword>
<keyword evidence="1" id="KW-0547">Nucleotide-binding</keyword>
<evidence type="ECO:0000256" key="2">
    <source>
        <dbReference type="ARBA" id="ARBA00022801"/>
    </source>
</evidence>
<dbReference type="PANTHER" id="PTHR34698:SF2">
    <property type="entry name" value="5-OXOPROLINASE SUBUNIT B"/>
    <property type="match status" value="1"/>
</dbReference>
<proteinExistence type="predicted"/>
<protein>
    <submittedName>
        <fullName evidence="5">Allophanate hydrolase subunit 1</fullName>
    </submittedName>
</protein>
<dbReference type="GO" id="GO:0016787">
    <property type="term" value="F:hydrolase activity"/>
    <property type="evidence" value="ECO:0007669"/>
    <property type="project" value="UniProtKB-KW"/>
</dbReference>
<evidence type="ECO:0000313" key="5">
    <source>
        <dbReference type="EMBL" id="MFC5065251.1"/>
    </source>
</evidence>